<sequence>MYVRFEPLPAARRSQWAYDVADELRRRTGEWACIADNEDANRASNLAHRIRNGQLVAFRPSGSFEATSRTVGDGSTCVYARHIGAQHSGEPSS</sequence>
<protein>
    <submittedName>
        <fullName evidence="1">Uncharacterized protein</fullName>
    </submittedName>
</protein>
<proteinExistence type="predicted"/>
<dbReference type="RefSeq" id="WP_417922246.1">
    <property type="nucleotide sequence ID" value="NZ_JBHSFS010000002.1"/>
</dbReference>
<accession>A0ABV9BDC7</accession>
<comment type="caution">
    <text evidence="1">The sequence shown here is derived from an EMBL/GenBank/DDBJ whole genome shotgun (WGS) entry which is preliminary data.</text>
</comment>
<reference evidence="2" key="1">
    <citation type="journal article" date="2019" name="Int. J. Syst. Evol. Microbiol.">
        <title>The Global Catalogue of Microorganisms (GCM) 10K type strain sequencing project: providing services to taxonomists for standard genome sequencing and annotation.</title>
        <authorList>
            <consortium name="The Broad Institute Genomics Platform"/>
            <consortium name="The Broad Institute Genome Sequencing Center for Infectious Disease"/>
            <person name="Wu L."/>
            <person name="Ma J."/>
        </authorList>
    </citation>
    <scope>NUCLEOTIDE SEQUENCE [LARGE SCALE GENOMIC DNA]</scope>
    <source>
        <strain evidence="2">CECT 8064</strain>
    </source>
</reference>
<dbReference type="Proteomes" id="UP001595990">
    <property type="component" value="Unassembled WGS sequence"/>
</dbReference>
<keyword evidence="2" id="KW-1185">Reference proteome</keyword>
<evidence type="ECO:0000313" key="2">
    <source>
        <dbReference type="Proteomes" id="UP001595990"/>
    </source>
</evidence>
<evidence type="ECO:0000313" key="1">
    <source>
        <dbReference type="EMBL" id="MFC4512166.1"/>
    </source>
</evidence>
<gene>
    <name evidence="1" type="ORF">ACFPEN_04375</name>
</gene>
<organism evidence="1 2">
    <name type="scientific">Streptomyces ehimensis</name>
    <dbReference type="NCBI Taxonomy" id="68195"/>
    <lineage>
        <taxon>Bacteria</taxon>
        <taxon>Bacillati</taxon>
        <taxon>Actinomycetota</taxon>
        <taxon>Actinomycetes</taxon>
        <taxon>Kitasatosporales</taxon>
        <taxon>Streptomycetaceae</taxon>
        <taxon>Streptomyces</taxon>
    </lineage>
</organism>
<name>A0ABV9BDC7_9ACTN</name>
<dbReference type="EMBL" id="JBHSFS010000002">
    <property type="protein sequence ID" value="MFC4512166.1"/>
    <property type="molecule type" value="Genomic_DNA"/>
</dbReference>